<accession>A0ABU6U2D4</accession>
<protein>
    <submittedName>
        <fullName evidence="3">Uncharacterized protein</fullName>
    </submittedName>
</protein>
<organism evidence="3 4">
    <name type="scientific">Stylosanthes scabra</name>
    <dbReference type="NCBI Taxonomy" id="79078"/>
    <lineage>
        <taxon>Eukaryota</taxon>
        <taxon>Viridiplantae</taxon>
        <taxon>Streptophyta</taxon>
        <taxon>Embryophyta</taxon>
        <taxon>Tracheophyta</taxon>
        <taxon>Spermatophyta</taxon>
        <taxon>Magnoliopsida</taxon>
        <taxon>eudicotyledons</taxon>
        <taxon>Gunneridae</taxon>
        <taxon>Pentapetalae</taxon>
        <taxon>rosids</taxon>
        <taxon>fabids</taxon>
        <taxon>Fabales</taxon>
        <taxon>Fabaceae</taxon>
        <taxon>Papilionoideae</taxon>
        <taxon>50 kb inversion clade</taxon>
        <taxon>dalbergioids sensu lato</taxon>
        <taxon>Dalbergieae</taxon>
        <taxon>Pterocarpus clade</taxon>
        <taxon>Stylosanthes</taxon>
    </lineage>
</organism>
<evidence type="ECO:0000313" key="4">
    <source>
        <dbReference type="Proteomes" id="UP001341840"/>
    </source>
</evidence>
<feature type="compositionally biased region" description="Polar residues" evidence="1">
    <location>
        <begin position="220"/>
        <end position="230"/>
    </location>
</feature>
<keyword evidence="2" id="KW-0812">Transmembrane</keyword>
<evidence type="ECO:0000256" key="1">
    <source>
        <dbReference type="SAM" id="MobiDB-lite"/>
    </source>
</evidence>
<feature type="compositionally biased region" description="Low complexity" evidence="1">
    <location>
        <begin position="244"/>
        <end position="255"/>
    </location>
</feature>
<evidence type="ECO:0000256" key="2">
    <source>
        <dbReference type="SAM" id="Phobius"/>
    </source>
</evidence>
<dbReference type="EMBL" id="JASCZI010120837">
    <property type="protein sequence ID" value="MED6155326.1"/>
    <property type="molecule type" value="Genomic_DNA"/>
</dbReference>
<dbReference type="Proteomes" id="UP001341840">
    <property type="component" value="Unassembled WGS sequence"/>
</dbReference>
<comment type="caution">
    <text evidence="3">The sequence shown here is derived from an EMBL/GenBank/DDBJ whole genome shotgun (WGS) entry which is preliminary data.</text>
</comment>
<feature type="transmembrane region" description="Helical" evidence="2">
    <location>
        <begin position="128"/>
        <end position="153"/>
    </location>
</feature>
<name>A0ABU6U2D4_9FABA</name>
<keyword evidence="2" id="KW-1133">Transmembrane helix</keyword>
<reference evidence="3 4" key="1">
    <citation type="journal article" date="2023" name="Plants (Basel)">
        <title>Bridging the Gap: Combining Genomics and Transcriptomics Approaches to Understand Stylosanthes scabra, an Orphan Legume from the Brazilian Caatinga.</title>
        <authorList>
            <person name="Ferreira-Neto J.R.C."/>
            <person name="da Silva M.D."/>
            <person name="Binneck E."/>
            <person name="de Melo N.F."/>
            <person name="da Silva R.H."/>
            <person name="de Melo A.L.T.M."/>
            <person name="Pandolfi V."/>
            <person name="Bustamante F.O."/>
            <person name="Brasileiro-Vidal A.C."/>
            <person name="Benko-Iseppon A.M."/>
        </authorList>
    </citation>
    <scope>NUCLEOTIDE SEQUENCE [LARGE SCALE GENOMIC DNA]</scope>
    <source>
        <tissue evidence="3">Leaves</tissue>
    </source>
</reference>
<dbReference type="Pfam" id="PF21071">
    <property type="entry name" value="LARP1_HEAT"/>
    <property type="match status" value="1"/>
</dbReference>
<feature type="transmembrane region" description="Helical" evidence="2">
    <location>
        <begin position="88"/>
        <end position="108"/>
    </location>
</feature>
<gene>
    <name evidence="3" type="ORF">PIB30_004345</name>
</gene>
<keyword evidence="2" id="KW-0472">Membrane</keyword>
<feature type="transmembrane region" description="Helical" evidence="2">
    <location>
        <begin position="14"/>
        <end position="36"/>
    </location>
</feature>
<feature type="compositionally biased region" description="Acidic residues" evidence="1">
    <location>
        <begin position="234"/>
        <end position="243"/>
    </location>
</feature>
<sequence length="537" mass="62677">MESLLSRLSKHERLWRMVNVVFTVVGLTCFALSSSSKHLLGEWKPWKIFLYILFNFMTLLFVLSAKKWKQLTILQFLARKWKCYLRTLRFRSLNTFLVMVSTTILSFYSDRATAAEGKPDAYGVASNIAFAAASLFLSKDVPFVFEELMYFFMGTTIAQMMKIKLFLGGFIGIVVCFCLVVLHCYADAPTVVVHDHHQPLEETVIDVASLQLIIGETDNHGISNTATTPPSDMNENEDEDVDDSSSYISDSPLEETAPADVSSNGDQILKPLLPDPSLHQLLVDNGFKQERYLKYHKRCLNDRKRLGIGCSEEMNTLYRFWCYFLRDMFVPSMYNEFKKLAKEDATANYNYGIECLFRFYSYGLEKEFREDLYKDFEQLTLEFYQKGNLYGLEKYWAFHQYRKVREPLNKHPELDKLLREEYRSLDDFRAKEKNEVDSSLPKEVISNHNNLAIWQRAAYYLNRRNNLLRKFSTILSSKKMRRQGPVLENIEFVLRDDGKLKSCVSQNRESNVFRNSSVRVEERKGNRKKLAHFNLYG</sequence>
<dbReference type="InterPro" id="IPR006607">
    <property type="entry name" value="DM15"/>
</dbReference>
<dbReference type="SMART" id="SM00684">
    <property type="entry name" value="DM15"/>
    <property type="match status" value="3"/>
</dbReference>
<feature type="transmembrane region" description="Helical" evidence="2">
    <location>
        <begin position="165"/>
        <end position="182"/>
    </location>
</feature>
<keyword evidence="4" id="KW-1185">Reference proteome</keyword>
<evidence type="ECO:0000313" key="3">
    <source>
        <dbReference type="EMBL" id="MED6155326.1"/>
    </source>
</evidence>
<feature type="transmembrane region" description="Helical" evidence="2">
    <location>
        <begin position="48"/>
        <end position="68"/>
    </location>
</feature>
<feature type="region of interest" description="Disordered" evidence="1">
    <location>
        <begin position="220"/>
        <end position="262"/>
    </location>
</feature>
<proteinExistence type="predicted"/>